<keyword evidence="2" id="KW-1133">Transmembrane helix</keyword>
<dbReference type="AlphaFoldDB" id="A0A372M3P0"/>
<keyword evidence="4" id="KW-1185">Reference proteome</keyword>
<dbReference type="Proteomes" id="UP000263094">
    <property type="component" value="Unassembled WGS sequence"/>
</dbReference>
<feature type="transmembrane region" description="Helical" evidence="2">
    <location>
        <begin position="27"/>
        <end position="45"/>
    </location>
</feature>
<evidence type="ECO:0000256" key="1">
    <source>
        <dbReference type="SAM" id="MobiDB-lite"/>
    </source>
</evidence>
<accession>A0A372M3P0</accession>
<feature type="transmembrane region" description="Helical" evidence="2">
    <location>
        <begin position="155"/>
        <end position="173"/>
    </location>
</feature>
<feature type="transmembrane region" description="Helical" evidence="2">
    <location>
        <begin position="121"/>
        <end position="143"/>
    </location>
</feature>
<feature type="transmembrane region" description="Helical" evidence="2">
    <location>
        <begin position="57"/>
        <end position="77"/>
    </location>
</feature>
<feature type="transmembrane region" description="Helical" evidence="2">
    <location>
        <begin position="89"/>
        <end position="115"/>
    </location>
</feature>
<feature type="compositionally biased region" description="Pro residues" evidence="1">
    <location>
        <begin position="223"/>
        <end position="247"/>
    </location>
</feature>
<gene>
    <name evidence="3" type="ORF">DY218_16515</name>
</gene>
<feature type="transmembrane region" description="Helical" evidence="2">
    <location>
        <begin position="185"/>
        <end position="211"/>
    </location>
</feature>
<proteinExistence type="predicted"/>
<evidence type="ECO:0000256" key="2">
    <source>
        <dbReference type="SAM" id="Phobius"/>
    </source>
</evidence>
<reference evidence="3 4" key="1">
    <citation type="submission" date="2018-08" db="EMBL/GenBank/DDBJ databases">
        <title>Isolation, diversity and antifungal activity of Actinobacteria from wheat.</title>
        <authorList>
            <person name="Han C."/>
        </authorList>
    </citation>
    <scope>NUCLEOTIDE SEQUENCE [LARGE SCALE GENOMIC DNA]</scope>
    <source>
        <strain evidence="3 4">NEAU-YY421</strain>
    </source>
</reference>
<name>A0A372M3P0_9ACTN</name>
<evidence type="ECO:0000313" key="4">
    <source>
        <dbReference type="Proteomes" id="UP000263094"/>
    </source>
</evidence>
<organism evidence="3 4">
    <name type="scientific">Streptomyces triticagri</name>
    <dbReference type="NCBI Taxonomy" id="2293568"/>
    <lineage>
        <taxon>Bacteria</taxon>
        <taxon>Bacillati</taxon>
        <taxon>Actinomycetota</taxon>
        <taxon>Actinomycetes</taxon>
        <taxon>Kitasatosporales</taxon>
        <taxon>Streptomycetaceae</taxon>
        <taxon>Streptomyces</taxon>
    </lineage>
</organism>
<dbReference type="EMBL" id="QUAK01000088">
    <property type="protein sequence ID" value="RFU85558.1"/>
    <property type="molecule type" value="Genomic_DNA"/>
</dbReference>
<feature type="region of interest" description="Disordered" evidence="1">
    <location>
        <begin position="222"/>
        <end position="247"/>
    </location>
</feature>
<comment type="caution">
    <text evidence="3">The sequence shown here is derived from an EMBL/GenBank/DDBJ whole genome shotgun (WGS) entry which is preliminary data.</text>
</comment>
<sequence>MAARRVQQPGEPSAWEERFRELQKWRAGLGLVISLGLYTLVPGIPFEFTGDPLTHGIITAAVITLLVPFVFGAALLAAHDRDDRALRPLLRKCAAAWGSFVGAVAVVAVLAVLISRSGSPWLLLAVPVIVWLVIFWAVSVFHVNRWFFGTGRVHAMLPPIILIVIVWISKLLHSTGGSALGEEGPGIAGIVVEYGGALAVTALAGAEIVLLRRHGLRFRTRLPMPPPTLPPGRPPTPAPQPGPYRPY</sequence>
<protein>
    <submittedName>
        <fullName evidence="3">Uncharacterized protein</fullName>
    </submittedName>
</protein>
<evidence type="ECO:0000313" key="3">
    <source>
        <dbReference type="EMBL" id="RFU85558.1"/>
    </source>
</evidence>
<keyword evidence="2" id="KW-0812">Transmembrane</keyword>
<keyword evidence="2" id="KW-0472">Membrane</keyword>